<dbReference type="AlphaFoldDB" id="A0A1N6DW37"/>
<keyword evidence="7" id="KW-0067">ATP-binding</keyword>
<dbReference type="EC" id="2.7.13.3" evidence="2"/>
<protein>
    <recommendedName>
        <fullName evidence="2">histidine kinase</fullName>
        <ecNumber evidence="2">2.7.13.3</ecNumber>
    </recommendedName>
</protein>
<dbReference type="SUPFAM" id="SSF47384">
    <property type="entry name" value="Homodimeric domain of signal transducing histidine kinase"/>
    <property type="match status" value="1"/>
</dbReference>
<dbReference type="Gene3D" id="1.10.287.130">
    <property type="match status" value="1"/>
</dbReference>
<dbReference type="GO" id="GO:0005524">
    <property type="term" value="F:ATP binding"/>
    <property type="evidence" value="ECO:0007669"/>
    <property type="project" value="UniProtKB-KW"/>
</dbReference>
<evidence type="ECO:0000256" key="10">
    <source>
        <dbReference type="SAM" id="Phobius"/>
    </source>
</evidence>
<feature type="transmembrane region" description="Helical" evidence="10">
    <location>
        <begin position="76"/>
        <end position="101"/>
    </location>
</feature>
<accession>A0A1N6DW37</accession>
<evidence type="ECO:0000313" key="12">
    <source>
        <dbReference type="EMBL" id="SIN75008.1"/>
    </source>
</evidence>
<comment type="catalytic activity">
    <reaction evidence="1">
        <text>ATP + protein L-histidine = ADP + protein N-phospho-L-histidine.</text>
        <dbReference type="EC" id="2.7.13.3"/>
    </reaction>
</comment>
<dbReference type="InterPro" id="IPR036097">
    <property type="entry name" value="HisK_dim/P_sf"/>
</dbReference>
<keyword evidence="6 12" id="KW-0418">Kinase</keyword>
<evidence type="ECO:0000256" key="8">
    <source>
        <dbReference type="ARBA" id="ARBA00023012"/>
    </source>
</evidence>
<proteinExistence type="predicted"/>
<keyword evidence="4" id="KW-0808">Transferase</keyword>
<keyword evidence="8" id="KW-0902">Two-component regulatory system</keyword>
<feature type="transmembrane region" description="Helical" evidence="10">
    <location>
        <begin position="134"/>
        <end position="153"/>
    </location>
</feature>
<feature type="region of interest" description="Disordered" evidence="9">
    <location>
        <begin position="427"/>
        <end position="461"/>
    </location>
</feature>
<organism evidence="12 13">
    <name type="scientific">Vannielia litorea</name>
    <dbReference type="NCBI Taxonomy" id="1217970"/>
    <lineage>
        <taxon>Bacteria</taxon>
        <taxon>Pseudomonadati</taxon>
        <taxon>Pseudomonadota</taxon>
        <taxon>Alphaproteobacteria</taxon>
        <taxon>Rhodobacterales</taxon>
        <taxon>Paracoccaceae</taxon>
        <taxon>Vannielia</taxon>
    </lineage>
</organism>
<evidence type="ECO:0000256" key="6">
    <source>
        <dbReference type="ARBA" id="ARBA00022777"/>
    </source>
</evidence>
<dbReference type="InterPro" id="IPR005467">
    <property type="entry name" value="His_kinase_dom"/>
</dbReference>
<dbReference type="Proteomes" id="UP000184932">
    <property type="component" value="Unassembled WGS sequence"/>
</dbReference>
<evidence type="ECO:0000256" key="3">
    <source>
        <dbReference type="ARBA" id="ARBA00022553"/>
    </source>
</evidence>
<dbReference type="SMART" id="SM00387">
    <property type="entry name" value="HATPase_c"/>
    <property type="match status" value="1"/>
</dbReference>
<reference evidence="13" key="1">
    <citation type="submission" date="2016-11" db="EMBL/GenBank/DDBJ databases">
        <authorList>
            <person name="Varghese N."/>
            <person name="Submissions S."/>
        </authorList>
    </citation>
    <scope>NUCLEOTIDE SEQUENCE [LARGE SCALE GENOMIC DNA]</scope>
    <source>
        <strain evidence="13">DSM 29440</strain>
    </source>
</reference>
<dbReference type="EMBL" id="FSRL01000001">
    <property type="protein sequence ID" value="SIN75008.1"/>
    <property type="molecule type" value="Genomic_DNA"/>
</dbReference>
<dbReference type="InterPro" id="IPR004358">
    <property type="entry name" value="Sig_transdc_His_kin-like_C"/>
</dbReference>
<sequence length="461" mass="50038">MTDHTDYSARIDVLRRAERVRSPEFVARIALMFIGTVAGTLLLGLEILPLWLGTYYACVALEKAVLAAWPSASSRGFFWLMVFISGLIATAHAALPTYLWLHPDPNLKYGALILLVAGVLNVFLVRARVWQISAAYMVPLAASFVVIAASTWQPPGGGPLFYTSVILASAIIVYFLVAVYEANQAHRRFEDTQRQFFQAQKMEAIGTLAGGIAHDFNNLLSVIQGNLELMQLSEDAEQRGTFASEAQTACWRGASLTRQLLALGRNAMLVPQRIDAGRSLFEVERLVRRVMPQGIGLTAEADTALPLILADETTLQAALLNLAINARDAMPDGGSIHFEARHITPHEARPGFLPPGNFVALSVSDTGTGIQPEVIGRVFDPFFSTKPKGGGTGLGLAMVEGFARQTGGHAHVESEPEKGSRFTLYLPAHANDRPPPETREADSCDLSEVRVQPQPARGART</sequence>
<keyword evidence="10" id="KW-0472">Membrane</keyword>
<dbReference type="PROSITE" id="PS50109">
    <property type="entry name" value="HIS_KIN"/>
    <property type="match status" value="1"/>
</dbReference>
<evidence type="ECO:0000256" key="1">
    <source>
        <dbReference type="ARBA" id="ARBA00000085"/>
    </source>
</evidence>
<dbReference type="InterPro" id="IPR003594">
    <property type="entry name" value="HATPase_dom"/>
</dbReference>
<evidence type="ECO:0000259" key="11">
    <source>
        <dbReference type="PROSITE" id="PS50109"/>
    </source>
</evidence>
<feature type="transmembrane region" description="Helical" evidence="10">
    <location>
        <begin position="107"/>
        <end position="127"/>
    </location>
</feature>
<evidence type="ECO:0000256" key="9">
    <source>
        <dbReference type="SAM" id="MobiDB-lite"/>
    </source>
</evidence>
<dbReference type="PRINTS" id="PR00344">
    <property type="entry name" value="BCTRLSENSOR"/>
</dbReference>
<dbReference type="STRING" id="1217970.SAMN05444002_0074"/>
<feature type="transmembrane region" description="Helical" evidence="10">
    <location>
        <begin position="50"/>
        <end position="69"/>
    </location>
</feature>
<keyword evidence="3" id="KW-0597">Phosphoprotein</keyword>
<dbReference type="CDD" id="cd00082">
    <property type="entry name" value="HisKA"/>
    <property type="match status" value="1"/>
</dbReference>
<feature type="transmembrane region" description="Helical" evidence="10">
    <location>
        <begin position="159"/>
        <end position="180"/>
    </location>
</feature>
<evidence type="ECO:0000313" key="13">
    <source>
        <dbReference type="Proteomes" id="UP000184932"/>
    </source>
</evidence>
<gene>
    <name evidence="12" type="ORF">SAMN05444002_0074</name>
</gene>
<evidence type="ECO:0000256" key="4">
    <source>
        <dbReference type="ARBA" id="ARBA00022679"/>
    </source>
</evidence>
<dbReference type="RefSeq" id="WP_074254304.1">
    <property type="nucleotide sequence ID" value="NZ_FSRL01000001.1"/>
</dbReference>
<name>A0A1N6DW37_9RHOB</name>
<dbReference type="SMART" id="SM00388">
    <property type="entry name" value="HisKA"/>
    <property type="match status" value="1"/>
</dbReference>
<feature type="compositionally biased region" description="Basic and acidic residues" evidence="9">
    <location>
        <begin position="430"/>
        <end position="442"/>
    </location>
</feature>
<evidence type="ECO:0000256" key="5">
    <source>
        <dbReference type="ARBA" id="ARBA00022741"/>
    </source>
</evidence>
<dbReference type="OrthoDB" id="9796100at2"/>
<keyword evidence="10" id="KW-1133">Transmembrane helix</keyword>
<dbReference type="InterPro" id="IPR036890">
    <property type="entry name" value="HATPase_C_sf"/>
</dbReference>
<dbReference type="Pfam" id="PF02518">
    <property type="entry name" value="HATPase_c"/>
    <property type="match status" value="1"/>
</dbReference>
<evidence type="ECO:0000256" key="7">
    <source>
        <dbReference type="ARBA" id="ARBA00022840"/>
    </source>
</evidence>
<keyword evidence="13" id="KW-1185">Reference proteome</keyword>
<dbReference type="PANTHER" id="PTHR43065:SF46">
    <property type="entry name" value="C4-DICARBOXYLATE TRANSPORT SENSOR PROTEIN DCTB"/>
    <property type="match status" value="1"/>
</dbReference>
<keyword evidence="5" id="KW-0547">Nucleotide-binding</keyword>
<dbReference type="SUPFAM" id="SSF55874">
    <property type="entry name" value="ATPase domain of HSP90 chaperone/DNA topoisomerase II/histidine kinase"/>
    <property type="match status" value="1"/>
</dbReference>
<feature type="transmembrane region" description="Helical" evidence="10">
    <location>
        <begin position="25"/>
        <end position="44"/>
    </location>
</feature>
<dbReference type="InterPro" id="IPR003661">
    <property type="entry name" value="HisK_dim/P_dom"/>
</dbReference>
<evidence type="ECO:0000256" key="2">
    <source>
        <dbReference type="ARBA" id="ARBA00012438"/>
    </source>
</evidence>
<keyword evidence="10" id="KW-0812">Transmembrane</keyword>
<dbReference type="Pfam" id="PF00512">
    <property type="entry name" value="HisKA"/>
    <property type="match status" value="1"/>
</dbReference>
<dbReference type="PANTHER" id="PTHR43065">
    <property type="entry name" value="SENSOR HISTIDINE KINASE"/>
    <property type="match status" value="1"/>
</dbReference>
<dbReference type="GO" id="GO:0000155">
    <property type="term" value="F:phosphorelay sensor kinase activity"/>
    <property type="evidence" value="ECO:0007669"/>
    <property type="project" value="InterPro"/>
</dbReference>
<dbReference type="Gene3D" id="3.30.565.10">
    <property type="entry name" value="Histidine kinase-like ATPase, C-terminal domain"/>
    <property type="match status" value="1"/>
</dbReference>
<feature type="domain" description="Histidine kinase" evidence="11">
    <location>
        <begin position="211"/>
        <end position="430"/>
    </location>
</feature>